<accession>A0A3E3I7S1</accession>
<dbReference type="EMBL" id="QVLV01000004">
    <property type="protein sequence ID" value="RGE62492.1"/>
    <property type="molecule type" value="Genomic_DNA"/>
</dbReference>
<keyword evidence="2" id="KW-1185">Reference proteome</keyword>
<reference evidence="1" key="1">
    <citation type="submission" date="2018-08" db="EMBL/GenBank/DDBJ databases">
        <title>A genome reference for cultivated species of the human gut microbiota.</title>
        <authorList>
            <person name="Zou Y."/>
            <person name="Xue W."/>
            <person name="Luo G."/>
        </authorList>
    </citation>
    <scope>NUCLEOTIDE SEQUENCE [LARGE SCALE GENOMIC DNA]</scope>
    <source>
        <strain evidence="1">TF05-5AC</strain>
    </source>
</reference>
<dbReference type="AlphaFoldDB" id="A0A3E3I7S1"/>
<evidence type="ECO:0008006" key="3">
    <source>
        <dbReference type="Google" id="ProtNLM"/>
    </source>
</evidence>
<dbReference type="InterPro" id="IPR008441">
    <property type="entry name" value="AfumC-like_glycosyl_Trfase"/>
</dbReference>
<proteinExistence type="predicted"/>
<dbReference type="InterPro" id="IPR029044">
    <property type="entry name" value="Nucleotide-diphossugar_trans"/>
</dbReference>
<comment type="caution">
    <text evidence="1">The sequence shown here is derived from an EMBL/GenBank/DDBJ whole genome shotgun (WGS) entry which is preliminary data.</text>
</comment>
<organism evidence="1 2">
    <name type="scientific">Eisenbergiella massiliensis</name>
    <dbReference type="NCBI Taxonomy" id="1720294"/>
    <lineage>
        <taxon>Bacteria</taxon>
        <taxon>Bacillati</taxon>
        <taxon>Bacillota</taxon>
        <taxon>Clostridia</taxon>
        <taxon>Lachnospirales</taxon>
        <taxon>Lachnospiraceae</taxon>
        <taxon>Eisenbergiella</taxon>
    </lineage>
</organism>
<sequence>MGAFQNIGIKDYFKRYGVLNSIKRGLFTVNPLHIVTDYENKKILYYRKVRRWIENKYSYAAAVEPIGLEFGNLSPGNPVWIYWNQGEENAPLIVKRCIESIRCYYKDSVIMLSDKNLYKYIKLPQFIEQKWDKGILSAAAYSDVIRFSLLEHYGGTWIDATVLLTGPLPEYVMNSDLFAFRDSLGLIYNPALFPIWLLHCRKSNQIMRETRNILYEYWRKEKHVIEYLFTCIIFTIVLENNRDILEQIPCVHSGCTGLLLNELENNFSEEKLNYITALTSVHKLTYKLKDTVTSEKGTFYEYILGQDFGNKKPYILGKDSGI</sequence>
<dbReference type="Pfam" id="PF05704">
    <property type="entry name" value="Caps_synth"/>
    <property type="match status" value="1"/>
</dbReference>
<dbReference type="GO" id="GO:0016757">
    <property type="term" value="F:glycosyltransferase activity"/>
    <property type="evidence" value="ECO:0007669"/>
    <property type="project" value="InterPro"/>
</dbReference>
<dbReference type="Gene3D" id="3.90.550.20">
    <property type="match status" value="1"/>
</dbReference>
<dbReference type="RefSeq" id="WP_021634706.1">
    <property type="nucleotide sequence ID" value="NZ_QVLV01000004.1"/>
</dbReference>
<name>A0A3E3I7S1_9FIRM</name>
<dbReference type="Proteomes" id="UP000260812">
    <property type="component" value="Unassembled WGS sequence"/>
</dbReference>
<dbReference type="SUPFAM" id="SSF53448">
    <property type="entry name" value="Nucleotide-diphospho-sugar transferases"/>
    <property type="match status" value="1"/>
</dbReference>
<evidence type="ECO:0000313" key="2">
    <source>
        <dbReference type="Proteomes" id="UP000260812"/>
    </source>
</evidence>
<gene>
    <name evidence="1" type="ORF">DXC51_07805</name>
</gene>
<evidence type="ECO:0000313" key="1">
    <source>
        <dbReference type="EMBL" id="RGE62492.1"/>
    </source>
</evidence>
<dbReference type="GeneID" id="97986784"/>
<protein>
    <recommendedName>
        <fullName evidence="3">Capsular biosynthesis protein</fullName>
    </recommendedName>
</protein>